<dbReference type="Gene3D" id="3.60.140.10">
    <property type="entry name" value="CNF1/YfiH-like putative cysteine hydrolases"/>
    <property type="match status" value="1"/>
</dbReference>
<dbReference type="PANTHER" id="PTHR30616:SF2">
    <property type="entry name" value="PURINE NUCLEOSIDE PHOSPHORYLASE LACC1"/>
    <property type="match status" value="1"/>
</dbReference>
<dbReference type="GO" id="GO:0016787">
    <property type="term" value="F:hydrolase activity"/>
    <property type="evidence" value="ECO:0007669"/>
    <property type="project" value="UniProtKB-KW"/>
</dbReference>
<evidence type="ECO:0000256" key="7">
    <source>
        <dbReference type="ARBA" id="ARBA00047989"/>
    </source>
</evidence>
<evidence type="ECO:0000256" key="4">
    <source>
        <dbReference type="ARBA" id="ARBA00022723"/>
    </source>
</evidence>
<proteinExistence type="inferred from homology"/>
<keyword evidence="4" id="KW-0479">Metal-binding</keyword>
<dbReference type="SUPFAM" id="SSF64438">
    <property type="entry name" value="CNF1/YfiH-like putative cysteine hydrolases"/>
    <property type="match status" value="1"/>
</dbReference>
<keyword evidence="11" id="KW-1185">Reference proteome</keyword>
<evidence type="ECO:0000256" key="1">
    <source>
        <dbReference type="ARBA" id="ARBA00000553"/>
    </source>
</evidence>
<evidence type="ECO:0000256" key="8">
    <source>
        <dbReference type="ARBA" id="ARBA00048968"/>
    </source>
</evidence>
<dbReference type="GO" id="GO:0005507">
    <property type="term" value="F:copper ion binding"/>
    <property type="evidence" value="ECO:0007669"/>
    <property type="project" value="TreeGrafter"/>
</dbReference>
<dbReference type="Pfam" id="PF02578">
    <property type="entry name" value="Cu-oxidase_4"/>
    <property type="match status" value="1"/>
</dbReference>
<comment type="catalytic activity">
    <reaction evidence="7">
        <text>adenosine + H2O + H(+) = inosine + NH4(+)</text>
        <dbReference type="Rhea" id="RHEA:24408"/>
        <dbReference type="ChEBI" id="CHEBI:15377"/>
        <dbReference type="ChEBI" id="CHEBI:15378"/>
        <dbReference type="ChEBI" id="CHEBI:16335"/>
        <dbReference type="ChEBI" id="CHEBI:17596"/>
        <dbReference type="ChEBI" id="CHEBI:28938"/>
        <dbReference type="EC" id="3.5.4.4"/>
    </reaction>
    <physiologicalReaction direction="left-to-right" evidence="7">
        <dbReference type="Rhea" id="RHEA:24409"/>
    </physiologicalReaction>
</comment>
<dbReference type="PANTHER" id="PTHR30616">
    <property type="entry name" value="UNCHARACTERIZED PROTEIN YFIH"/>
    <property type="match status" value="1"/>
</dbReference>
<evidence type="ECO:0000256" key="2">
    <source>
        <dbReference type="ARBA" id="ARBA00007353"/>
    </source>
</evidence>
<comment type="catalytic activity">
    <reaction evidence="9">
        <text>S-methyl-5'-thioadenosine + phosphate = 5-(methylsulfanyl)-alpha-D-ribose 1-phosphate + adenine</text>
        <dbReference type="Rhea" id="RHEA:11852"/>
        <dbReference type="ChEBI" id="CHEBI:16708"/>
        <dbReference type="ChEBI" id="CHEBI:17509"/>
        <dbReference type="ChEBI" id="CHEBI:43474"/>
        <dbReference type="ChEBI" id="CHEBI:58533"/>
        <dbReference type="EC" id="2.4.2.28"/>
    </reaction>
    <physiologicalReaction direction="left-to-right" evidence="9">
        <dbReference type="Rhea" id="RHEA:11853"/>
    </physiologicalReaction>
</comment>
<keyword evidence="3" id="KW-0808">Transferase</keyword>
<evidence type="ECO:0000313" key="10">
    <source>
        <dbReference type="EMBL" id="OEG71631.1"/>
    </source>
</evidence>
<dbReference type="InterPro" id="IPR011324">
    <property type="entry name" value="Cytotoxic_necrot_fac-like_cat"/>
</dbReference>
<evidence type="ECO:0000313" key="11">
    <source>
        <dbReference type="Proteomes" id="UP000095237"/>
    </source>
</evidence>
<evidence type="ECO:0000256" key="5">
    <source>
        <dbReference type="ARBA" id="ARBA00022801"/>
    </source>
</evidence>
<comment type="caution">
    <text evidence="10">The sequence shown here is derived from an EMBL/GenBank/DDBJ whole genome shotgun (WGS) entry which is preliminary data.</text>
</comment>
<dbReference type="InterPro" id="IPR038371">
    <property type="entry name" value="Cu_polyphenol_OxRdtase_sf"/>
</dbReference>
<dbReference type="Proteomes" id="UP000095237">
    <property type="component" value="Unassembled WGS sequence"/>
</dbReference>
<keyword evidence="5" id="KW-0378">Hydrolase</keyword>
<dbReference type="AlphaFoldDB" id="A0A1E5IMG9"/>
<dbReference type="GO" id="GO:0017061">
    <property type="term" value="F:S-methyl-5-thioadenosine phosphorylase activity"/>
    <property type="evidence" value="ECO:0007669"/>
    <property type="project" value="UniProtKB-EC"/>
</dbReference>
<gene>
    <name evidence="10" type="ORF">ATZ36_02615</name>
</gene>
<dbReference type="EMBL" id="LNVX01000136">
    <property type="protein sequence ID" value="OEG71631.1"/>
    <property type="molecule type" value="Genomic_DNA"/>
</dbReference>
<comment type="similarity">
    <text evidence="2">Belongs to the purine nucleoside phosphorylase YfiH/LACC1 family.</text>
</comment>
<evidence type="ECO:0000256" key="3">
    <source>
        <dbReference type="ARBA" id="ARBA00022679"/>
    </source>
</evidence>
<protein>
    <submittedName>
        <fullName evidence="10">Uncharacterized protein</fullName>
    </submittedName>
</protein>
<evidence type="ECO:0000256" key="6">
    <source>
        <dbReference type="ARBA" id="ARBA00022833"/>
    </source>
</evidence>
<name>A0A1E5IMG9_ENDTX</name>
<accession>A0A1E5IMG9</accession>
<organism evidence="10 11">
    <name type="scientific">Endomicrobium trichonymphae</name>
    <dbReference type="NCBI Taxonomy" id="1408204"/>
    <lineage>
        <taxon>Bacteria</taxon>
        <taxon>Pseudomonadati</taxon>
        <taxon>Elusimicrobiota</taxon>
        <taxon>Endomicrobiia</taxon>
        <taxon>Endomicrobiales</taxon>
        <taxon>Endomicrobiaceae</taxon>
        <taxon>Candidatus Endomicrobiellum</taxon>
    </lineage>
</organism>
<evidence type="ECO:0000256" key="9">
    <source>
        <dbReference type="ARBA" id="ARBA00049893"/>
    </source>
</evidence>
<comment type="catalytic activity">
    <reaction evidence="8">
        <text>adenosine + phosphate = alpha-D-ribose 1-phosphate + adenine</text>
        <dbReference type="Rhea" id="RHEA:27642"/>
        <dbReference type="ChEBI" id="CHEBI:16335"/>
        <dbReference type="ChEBI" id="CHEBI:16708"/>
        <dbReference type="ChEBI" id="CHEBI:43474"/>
        <dbReference type="ChEBI" id="CHEBI:57720"/>
        <dbReference type="EC" id="2.4.2.1"/>
    </reaction>
    <physiologicalReaction direction="left-to-right" evidence="8">
        <dbReference type="Rhea" id="RHEA:27643"/>
    </physiologicalReaction>
</comment>
<reference evidence="10 11" key="1">
    <citation type="submission" date="2015-11" db="EMBL/GenBank/DDBJ databases">
        <title>Evidence for parallel genomic evolution in an endosymbiosis of termite gut flagellates.</title>
        <authorList>
            <person name="Zheng H."/>
        </authorList>
    </citation>
    <scope>NUCLEOTIDE SEQUENCE [LARGE SCALE GENOMIC DNA]</scope>
    <source>
        <strain evidence="10 11">CET450</strain>
    </source>
</reference>
<sequence length="107" mass="11622">MKQFISEKSFPHEHFTTTKTVGNMKDESVRKSFLISLKLNPAKLVCADQIHSSNVKIVGASDRDTFVGGCDGLITADKEIILGIFTADCVPLLVSYGNGELKAAIHI</sequence>
<keyword evidence="6" id="KW-0862">Zinc</keyword>
<dbReference type="InterPro" id="IPR003730">
    <property type="entry name" value="Cu_polyphenol_OxRdtase"/>
</dbReference>
<comment type="catalytic activity">
    <reaction evidence="1">
        <text>inosine + phosphate = alpha-D-ribose 1-phosphate + hypoxanthine</text>
        <dbReference type="Rhea" id="RHEA:27646"/>
        <dbReference type="ChEBI" id="CHEBI:17368"/>
        <dbReference type="ChEBI" id="CHEBI:17596"/>
        <dbReference type="ChEBI" id="CHEBI:43474"/>
        <dbReference type="ChEBI" id="CHEBI:57720"/>
        <dbReference type="EC" id="2.4.2.1"/>
    </reaction>
    <physiologicalReaction direction="left-to-right" evidence="1">
        <dbReference type="Rhea" id="RHEA:27647"/>
    </physiologicalReaction>
</comment>